<dbReference type="SUPFAM" id="SSF46626">
    <property type="entry name" value="Cytochrome c"/>
    <property type="match status" value="1"/>
</dbReference>
<evidence type="ECO:0000259" key="6">
    <source>
        <dbReference type="PROSITE" id="PS51007"/>
    </source>
</evidence>
<evidence type="ECO:0000313" key="7">
    <source>
        <dbReference type="EMBL" id="MBK8574010.1"/>
    </source>
</evidence>
<evidence type="ECO:0000256" key="4">
    <source>
        <dbReference type="PROSITE-ProRule" id="PRU00433"/>
    </source>
</evidence>
<evidence type="ECO:0000256" key="5">
    <source>
        <dbReference type="SAM" id="MobiDB-lite"/>
    </source>
</evidence>
<dbReference type="PROSITE" id="PS51007">
    <property type="entry name" value="CYTC"/>
    <property type="match status" value="1"/>
</dbReference>
<accession>A0A936K8B6</accession>
<organism evidence="7 8">
    <name type="scientific">Candidatus Geothrix odensensis</name>
    <dbReference type="NCBI Taxonomy" id="2954440"/>
    <lineage>
        <taxon>Bacteria</taxon>
        <taxon>Pseudomonadati</taxon>
        <taxon>Acidobacteriota</taxon>
        <taxon>Holophagae</taxon>
        <taxon>Holophagales</taxon>
        <taxon>Holophagaceae</taxon>
        <taxon>Geothrix</taxon>
    </lineage>
</organism>
<dbReference type="Pfam" id="PF13442">
    <property type="entry name" value="Cytochrome_CBB3"/>
    <property type="match status" value="1"/>
</dbReference>
<sequence>MRRTIVILYLALPLHQAVQAETLGRSVKELKGFYAASCAKCHGSDGSGRSPEGKRLTDPDFTDQQTMSRKSDAMMVKTIRKGIFFGVVMHPFKKRITEAEALSLVREVLRKAEKGKVIAP</sequence>
<dbReference type="GO" id="GO:0020037">
    <property type="term" value="F:heme binding"/>
    <property type="evidence" value="ECO:0007669"/>
    <property type="project" value="InterPro"/>
</dbReference>
<comment type="caution">
    <text evidence="7">The sequence shown here is derived from an EMBL/GenBank/DDBJ whole genome shotgun (WGS) entry which is preliminary data.</text>
</comment>
<dbReference type="GO" id="GO:0009055">
    <property type="term" value="F:electron transfer activity"/>
    <property type="evidence" value="ECO:0007669"/>
    <property type="project" value="InterPro"/>
</dbReference>
<dbReference type="EMBL" id="JADKCH010000033">
    <property type="protein sequence ID" value="MBK8574010.1"/>
    <property type="molecule type" value="Genomic_DNA"/>
</dbReference>
<reference evidence="7 8" key="1">
    <citation type="submission" date="2020-10" db="EMBL/GenBank/DDBJ databases">
        <title>Connecting structure to function with the recovery of over 1000 high-quality activated sludge metagenome-assembled genomes encoding full-length rRNA genes using long-read sequencing.</title>
        <authorList>
            <person name="Singleton C.M."/>
            <person name="Petriglieri F."/>
            <person name="Kristensen J.M."/>
            <person name="Kirkegaard R.H."/>
            <person name="Michaelsen T.Y."/>
            <person name="Andersen M.H."/>
            <person name="Karst S.M."/>
            <person name="Dueholm M.S."/>
            <person name="Nielsen P.H."/>
            <person name="Albertsen M."/>
        </authorList>
    </citation>
    <scope>NUCLEOTIDE SEQUENCE [LARGE SCALE GENOMIC DNA]</scope>
    <source>
        <strain evidence="7">OdNE_18-Q3-R46-58_MAXAC.008</strain>
    </source>
</reference>
<evidence type="ECO:0000256" key="1">
    <source>
        <dbReference type="ARBA" id="ARBA00022617"/>
    </source>
</evidence>
<keyword evidence="3 4" id="KW-0408">Iron</keyword>
<feature type="region of interest" description="Disordered" evidence="5">
    <location>
        <begin position="41"/>
        <end position="69"/>
    </location>
</feature>
<name>A0A936K8B6_9BACT</name>
<evidence type="ECO:0000256" key="2">
    <source>
        <dbReference type="ARBA" id="ARBA00022723"/>
    </source>
</evidence>
<dbReference type="GO" id="GO:0046872">
    <property type="term" value="F:metal ion binding"/>
    <property type="evidence" value="ECO:0007669"/>
    <property type="project" value="UniProtKB-KW"/>
</dbReference>
<keyword evidence="2 4" id="KW-0479">Metal-binding</keyword>
<protein>
    <submittedName>
        <fullName evidence="7">Cytochrome c</fullName>
    </submittedName>
</protein>
<feature type="domain" description="Cytochrome c" evidence="6">
    <location>
        <begin position="19"/>
        <end position="112"/>
    </location>
</feature>
<dbReference type="InterPro" id="IPR009056">
    <property type="entry name" value="Cyt_c-like_dom"/>
</dbReference>
<evidence type="ECO:0000313" key="8">
    <source>
        <dbReference type="Proteomes" id="UP000709959"/>
    </source>
</evidence>
<dbReference type="Gene3D" id="1.10.760.10">
    <property type="entry name" value="Cytochrome c-like domain"/>
    <property type="match status" value="1"/>
</dbReference>
<keyword evidence="1 4" id="KW-0349">Heme</keyword>
<gene>
    <name evidence="7" type="ORF">IPN91_15630</name>
</gene>
<proteinExistence type="predicted"/>
<dbReference type="InterPro" id="IPR036909">
    <property type="entry name" value="Cyt_c-like_dom_sf"/>
</dbReference>
<dbReference type="AlphaFoldDB" id="A0A936K8B6"/>
<dbReference type="Proteomes" id="UP000709959">
    <property type="component" value="Unassembled WGS sequence"/>
</dbReference>
<evidence type="ECO:0000256" key="3">
    <source>
        <dbReference type="ARBA" id="ARBA00023004"/>
    </source>
</evidence>